<gene>
    <name evidence="1" type="ORF">RPERSI_LOCUS14365</name>
</gene>
<evidence type="ECO:0000313" key="1">
    <source>
        <dbReference type="EMBL" id="CAG8752743.1"/>
    </source>
</evidence>
<proteinExistence type="predicted"/>
<protein>
    <submittedName>
        <fullName evidence="1">24881_t:CDS:1</fullName>
    </submittedName>
</protein>
<feature type="non-terminal residue" evidence="1">
    <location>
        <position position="78"/>
    </location>
</feature>
<dbReference type="EMBL" id="CAJVQC010032996">
    <property type="protein sequence ID" value="CAG8752743.1"/>
    <property type="molecule type" value="Genomic_DNA"/>
</dbReference>
<reference evidence="1" key="1">
    <citation type="submission" date="2021-06" db="EMBL/GenBank/DDBJ databases">
        <authorList>
            <person name="Kallberg Y."/>
            <person name="Tangrot J."/>
            <person name="Rosling A."/>
        </authorList>
    </citation>
    <scope>NUCLEOTIDE SEQUENCE</scope>
    <source>
        <strain evidence="1">MA461A</strain>
    </source>
</reference>
<sequence>EEIKKYLAILLLSNVDPLCWWQTQHLEYPTLSIIIYDYLPIQATSITSKQAFSIASKTIIEERNKLDEETARAILCLK</sequence>
<feature type="non-terminal residue" evidence="1">
    <location>
        <position position="1"/>
    </location>
</feature>
<keyword evidence="2" id="KW-1185">Reference proteome</keyword>
<accession>A0ACA9QII6</accession>
<comment type="caution">
    <text evidence="1">The sequence shown here is derived from an EMBL/GenBank/DDBJ whole genome shotgun (WGS) entry which is preliminary data.</text>
</comment>
<organism evidence="1 2">
    <name type="scientific">Racocetra persica</name>
    <dbReference type="NCBI Taxonomy" id="160502"/>
    <lineage>
        <taxon>Eukaryota</taxon>
        <taxon>Fungi</taxon>
        <taxon>Fungi incertae sedis</taxon>
        <taxon>Mucoromycota</taxon>
        <taxon>Glomeromycotina</taxon>
        <taxon>Glomeromycetes</taxon>
        <taxon>Diversisporales</taxon>
        <taxon>Gigasporaceae</taxon>
        <taxon>Racocetra</taxon>
    </lineage>
</organism>
<name>A0ACA9QII6_9GLOM</name>
<dbReference type="Proteomes" id="UP000789920">
    <property type="component" value="Unassembled WGS sequence"/>
</dbReference>
<evidence type="ECO:0000313" key="2">
    <source>
        <dbReference type="Proteomes" id="UP000789920"/>
    </source>
</evidence>